<organism evidence="2 3">
    <name type="scientific">Mycena alexandri</name>
    <dbReference type="NCBI Taxonomy" id="1745969"/>
    <lineage>
        <taxon>Eukaryota</taxon>
        <taxon>Fungi</taxon>
        <taxon>Dikarya</taxon>
        <taxon>Basidiomycota</taxon>
        <taxon>Agaricomycotina</taxon>
        <taxon>Agaricomycetes</taxon>
        <taxon>Agaricomycetidae</taxon>
        <taxon>Agaricales</taxon>
        <taxon>Marasmiineae</taxon>
        <taxon>Mycenaceae</taxon>
        <taxon>Mycena</taxon>
    </lineage>
</organism>
<proteinExistence type="predicted"/>
<dbReference type="Proteomes" id="UP001218188">
    <property type="component" value="Unassembled WGS sequence"/>
</dbReference>
<dbReference type="AlphaFoldDB" id="A0AAD6T0X7"/>
<evidence type="ECO:0000313" key="3">
    <source>
        <dbReference type="Proteomes" id="UP001218188"/>
    </source>
</evidence>
<comment type="caution">
    <text evidence="2">The sequence shown here is derived from an EMBL/GenBank/DDBJ whole genome shotgun (WGS) entry which is preliminary data.</text>
</comment>
<keyword evidence="1" id="KW-0812">Transmembrane</keyword>
<name>A0AAD6T0X7_9AGAR</name>
<feature type="non-terminal residue" evidence="2">
    <location>
        <position position="287"/>
    </location>
</feature>
<reference evidence="2" key="1">
    <citation type="submission" date="2023-03" db="EMBL/GenBank/DDBJ databases">
        <title>Massive genome expansion in bonnet fungi (Mycena s.s.) driven by repeated elements and novel gene families across ecological guilds.</title>
        <authorList>
            <consortium name="Lawrence Berkeley National Laboratory"/>
            <person name="Harder C.B."/>
            <person name="Miyauchi S."/>
            <person name="Viragh M."/>
            <person name="Kuo A."/>
            <person name="Thoen E."/>
            <person name="Andreopoulos B."/>
            <person name="Lu D."/>
            <person name="Skrede I."/>
            <person name="Drula E."/>
            <person name="Henrissat B."/>
            <person name="Morin E."/>
            <person name="Kohler A."/>
            <person name="Barry K."/>
            <person name="LaButti K."/>
            <person name="Morin E."/>
            <person name="Salamov A."/>
            <person name="Lipzen A."/>
            <person name="Mereny Z."/>
            <person name="Hegedus B."/>
            <person name="Baldrian P."/>
            <person name="Stursova M."/>
            <person name="Weitz H."/>
            <person name="Taylor A."/>
            <person name="Grigoriev I.V."/>
            <person name="Nagy L.G."/>
            <person name="Martin F."/>
            <person name="Kauserud H."/>
        </authorList>
    </citation>
    <scope>NUCLEOTIDE SEQUENCE</scope>
    <source>
        <strain evidence="2">CBHHK200</strain>
    </source>
</reference>
<feature type="transmembrane region" description="Helical" evidence="1">
    <location>
        <begin position="243"/>
        <end position="266"/>
    </location>
</feature>
<gene>
    <name evidence="2" type="ORF">C8F04DRAFT_1340925</name>
</gene>
<evidence type="ECO:0000313" key="2">
    <source>
        <dbReference type="EMBL" id="KAJ7035883.1"/>
    </source>
</evidence>
<keyword evidence="3" id="KW-1185">Reference proteome</keyword>
<keyword evidence="1" id="KW-1133">Transmembrane helix</keyword>
<dbReference type="EMBL" id="JARJCM010000047">
    <property type="protein sequence ID" value="KAJ7035883.1"/>
    <property type="molecule type" value="Genomic_DNA"/>
</dbReference>
<sequence>MKEITPRDWDHWPTPAQLSELSKKADGLFHYAVTALHWIEDQIDEHGRACQSWVFNNLTQEGGLGQLEDLYKLVLASFKNIDNPPRNEQRHRARLAGFQHVIGTILVLQEQLTISQIIALLADIPMGNLDVRHFMQQMRSVLIPGTITSFDDAIPQMHKSFRDYIMDRHAPAEFRVLTGHAHFVTARSCMEVIVKAGSRSDVILEYSVQHWYRHLWKAVDGDVTYEDERMWNLFQHMMEEAVVHVWATTYLMDLFIAVAATGWGLLKQHADKDKRQGISRLLRKVKL</sequence>
<feature type="non-terminal residue" evidence="2">
    <location>
        <position position="1"/>
    </location>
</feature>
<keyword evidence="1" id="KW-0472">Membrane</keyword>
<evidence type="ECO:0000256" key="1">
    <source>
        <dbReference type="SAM" id="Phobius"/>
    </source>
</evidence>
<protein>
    <submittedName>
        <fullName evidence="2">Uncharacterized protein</fullName>
    </submittedName>
</protein>
<accession>A0AAD6T0X7</accession>